<keyword evidence="3" id="KW-1185">Reference proteome</keyword>
<keyword evidence="1" id="KW-0732">Signal</keyword>
<dbReference type="Pfam" id="PF11912">
    <property type="entry name" value="CfaA_B_C"/>
    <property type="match status" value="1"/>
</dbReference>
<organism evidence="2 3">
    <name type="scientific">Dictyostelium firmibasis</name>
    <dbReference type="NCBI Taxonomy" id="79012"/>
    <lineage>
        <taxon>Eukaryota</taxon>
        <taxon>Amoebozoa</taxon>
        <taxon>Evosea</taxon>
        <taxon>Eumycetozoa</taxon>
        <taxon>Dictyostelia</taxon>
        <taxon>Dictyosteliales</taxon>
        <taxon>Dictyosteliaceae</taxon>
        <taxon>Dictyostelium</taxon>
    </lineage>
</organism>
<gene>
    <name evidence="2" type="ORF">RB653_002622</name>
</gene>
<proteinExistence type="predicted"/>
<dbReference type="AlphaFoldDB" id="A0AAN7TXW6"/>
<feature type="signal peptide" evidence="1">
    <location>
        <begin position="1"/>
        <end position="20"/>
    </location>
</feature>
<name>A0AAN7TXW6_9MYCE</name>
<dbReference type="EMBL" id="JAVFKY010000004">
    <property type="protein sequence ID" value="KAK5577678.1"/>
    <property type="molecule type" value="Genomic_DNA"/>
</dbReference>
<evidence type="ECO:0000313" key="3">
    <source>
        <dbReference type="Proteomes" id="UP001344447"/>
    </source>
</evidence>
<evidence type="ECO:0000313" key="2">
    <source>
        <dbReference type="EMBL" id="KAK5577678.1"/>
    </source>
</evidence>
<dbReference type="Proteomes" id="UP001344447">
    <property type="component" value="Unassembled WGS sequence"/>
</dbReference>
<reference evidence="2 3" key="1">
    <citation type="submission" date="2023-11" db="EMBL/GenBank/DDBJ databases">
        <title>Dfirmibasis_genome.</title>
        <authorList>
            <person name="Edelbroek B."/>
            <person name="Kjellin J."/>
            <person name="Jerlstrom-Hultqvist J."/>
            <person name="Soderbom F."/>
        </authorList>
    </citation>
    <scope>NUCLEOTIDE SEQUENCE [LARGE SCALE GENOMIC DNA]</scope>
    <source>
        <strain evidence="2 3">TNS-C-14</strain>
    </source>
</reference>
<dbReference type="InterPro" id="IPR021837">
    <property type="entry name" value="CfaA/B/C"/>
</dbReference>
<sequence>MIKIVFTFILISVSLFFVESNQYANFLPFSSDECSGDPYGIGYSIRLNGCISAISSNLFLTFKNISDENSLMVEQYDGGDCSPNNPTTISEIRLNKNNNTCIVPPYLQEINGTINPPILYTKVVISDTPIFSKDSVVFGQFDGQCISDNLLYSYSFSNGLALIEDNNNNITDTYICPKNRPGLQYCIAGKCITKKIEEKCIGTTDIKISAFCQN</sequence>
<feature type="chain" id="PRO_5042904997" evidence="1">
    <location>
        <begin position="21"/>
        <end position="214"/>
    </location>
</feature>
<comment type="caution">
    <text evidence="2">The sequence shown here is derived from an EMBL/GenBank/DDBJ whole genome shotgun (WGS) entry which is preliminary data.</text>
</comment>
<dbReference type="PANTHER" id="PTHR33576:SF5">
    <property type="entry name" value="TRANSMEMBRANE PROTEIN"/>
    <property type="match status" value="1"/>
</dbReference>
<dbReference type="PANTHER" id="PTHR33576">
    <property type="entry name" value="CARBOHYDRATE BINDING DOMAIN-CONTAINING PROTEIN-RELATED"/>
    <property type="match status" value="1"/>
</dbReference>
<accession>A0AAN7TXW6</accession>
<evidence type="ECO:0000256" key="1">
    <source>
        <dbReference type="SAM" id="SignalP"/>
    </source>
</evidence>
<protein>
    <submittedName>
        <fullName evidence="2">Uncharacterized protein</fullName>
    </submittedName>
</protein>